<accession>A0AAE4R5J3</accession>
<name>A0AAE4R5J3_9ACTN</name>
<dbReference type="EC" id="2.1.1.148" evidence="6"/>
<dbReference type="GO" id="GO:0006235">
    <property type="term" value="P:dTTP biosynthetic process"/>
    <property type="evidence" value="ECO:0007669"/>
    <property type="project" value="UniProtKB-UniRule"/>
</dbReference>
<feature type="binding site" evidence="6">
    <location>
        <position position="188"/>
    </location>
    <ligand>
        <name>FAD</name>
        <dbReference type="ChEBI" id="CHEBI:57692"/>
        <note>ligand shared between neighboring subunits</note>
    </ligand>
</feature>
<keyword evidence="6 7" id="KW-0808">Transferase</keyword>
<feature type="binding site" evidence="6">
    <location>
        <begin position="86"/>
        <end position="88"/>
    </location>
    <ligand>
        <name>FAD</name>
        <dbReference type="ChEBI" id="CHEBI:57692"/>
        <note>ligand shared between neighboring subunits</note>
    </ligand>
</feature>
<dbReference type="GO" id="GO:0050660">
    <property type="term" value="F:flavin adenine dinucleotide binding"/>
    <property type="evidence" value="ECO:0007669"/>
    <property type="project" value="UniProtKB-UniRule"/>
</dbReference>
<organism evidence="7 8">
    <name type="scientific">Gordonia amicalis</name>
    <dbReference type="NCBI Taxonomy" id="89053"/>
    <lineage>
        <taxon>Bacteria</taxon>
        <taxon>Bacillati</taxon>
        <taxon>Actinomycetota</taxon>
        <taxon>Actinomycetes</taxon>
        <taxon>Mycobacteriales</taxon>
        <taxon>Gordoniaceae</taxon>
        <taxon>Gordonia</taxon>
    </lineage>
</organism>
<feature type="binding site" evidence="6">
    <location>
        <begin position="83"/>
        <end position="86"/>
    </location>
    <ligand>
        <name>dUMP</name>
        <dbReference type="ChEBI" id="CHEBI:246422"/>
        <note>ligand shared between dimeric partners</note>
    </ligand>
</feature>
<dbReference type="GO" id="GO:0070402">
    <property type="term" value="F:NADPH binding"/>
    <property type="evidence" value="ECO:0007669"/>
    <property type="project" value="TreeGrafter"/>
</dbReference>
<evidence type="ECO:0000256" key="3">
    <source>
        <dbReference type="ARBA" id="ARBA00022727"/>
    </source>
</evidence>
<sequence>MNIDGKPEFVSKSSVELYRASASDLDVARAAWVSQDANSSVKEAEPGRVEGLVRFLWRNRHTSPFEHGQFTFIVRTPLFVAREFMRHRTFSFNEISGRYTVMPEVFYIPGANRPLVQHGKIGAYRFGTGDDKQVALVRDTITQVTLTAHSAYQDLLKAGIAREVARDVLPVNVMTTFWATANPRNLMHFLSLRSAEDALYEIRDVAEQMEAHFSRTMPITHRVWRGSPSASDADNESQG</sequence>
<feature type="binding site" evidence="6">
    <location>
        <position position="63"/>
    </location>
    <ligand>
        <name>FAD</name>
        <dbReference type="ChEBI" id="CHEBI:57692"/>
        <note>ligand shared between neighboring subunits</note>
    </ligand>
</feature>
<dbReference type="GO" id="GO:0032259">
    <property type="term" value="P:methylation"/>
    <property type="evidence" value="ECO:0007669"/>
    <property type="project" value="UniProtKB-KW"/>
</dbReference>
<dbReference type="GO" id="GO:0004799">
    <property type="term" value="F:thymidylate synthase activity"/>
    <property type="evidence" value="ECO:0007669"/>
    <property type="project" value="TreeGrafter"/>
</dbReference>
<keyword evidence="4 6" id="KW-0274">FAD</keyword>
<evidence type="ECO:0000256" key="5">
    <source>
        <dbReference type="ARBA" id="ARBA00022857"/>
    </source>
</evidence>
<dbReference type="PANTHER" id="PTHR34934:SF1">
    <property type="entry name" value="FLAVIN-DEPENDENT THYMIDYLATE SYNTHASE"/>
    <property type="match status" value="1"/>
</dbReference>
<reference evidence="7" key="1">
    <citation type="submission" date="2023-10" db="EMBL/GenBank/DDBJ databases">
        <title>Development of a sustainable strategy for remediation of hydrocarbon-contaminated territories based on the waste exchange concept.</title>
        <authorList>
            <person name="Krivoruchko A."/>
        </authorList>
    </citation>
    <scope>NUCLEOTIDE SEQUENCE</scope>
    <source>
        <strain evidence="7">IEGM 1279</strain>
    </source>
</reference>
<evidence type="ECO:0000313" key="7">
    <source>
        <dbReference type="EMBL" id="MDV6310735.1"/>
    </source>
</evidence>
<feature type="binding site" evidence="6">
    <location>
        <position position="193"/>
    </location>
    <ligand>
        <name>dUMP</name>
        <dbReference type="ChEBI" id="CHEBI:246422"/>
        <note>ligand shared between dimeric partners</note>
    </ligand>
</feature>
<dbReference type="InterPro" id="IPR036098">
    <property type="entry name" value="Thymidylate_synthase_ThyX_sf"/>
</dbReference>
<comment type="subunit">
    <text evidence="6">Homotetramer.</text>
</comment>
<evidence type="ECO:0000256" key="1">
    <source>
        <dbReference type="ARBA" id="ARBA00022603"/>
    </source>
</evidence>
<keyword evidence="2 6" id="KW-0285">Flavoprotein</keyword>
<feature type="binding site" evidence="6">
    <location>
        <position position="94"/>
    </location>
    <ligand>
        <name>FAD</name>
        <dbReference type="ChEBI" id="CHEBI:57692"/>
        <note>ligand shared between neighboring subunits</note>
    </ligand>
</feature>
<dbReference type="AlphaFoldDB" id="A0AAE4R5J3"/>
<dbReference type="PROSITE" id="PS51331">
    <property type="entry name" value="THYX"/>
    <property type="match status" value="1"/>
</dbReference>
<dbReference type="GO" id="GO:0050797">
    <property type="term" value="F:thymidylate synthase (FAD) activity"/>
    <property type="evidence" value="ECO:0007669"/>
    <property type="project" value="UniProtKB-UniRule"/>
</dbReference>
<keyword evidence="1 6" id="KW-0489">Methyltransferase</keyword>
<dbReference type="InterPro" id="IPR003669">
    <property type="entry name" value="Thymidylate_synthase_ThyX"/>
</dbReference>
<feature type="active site" description="Involved in ionization of N3 of dUMP, leading to its activation" evidence="6">
    <location>
        <position position="193"/>
    </location>
</feature>
<feature type="binding site" description="in other chain" evidence="6">
    <location>
        <begin position="94"/>
        <end position="98"/>
    </location>
    <ligand>
        <name>dUMP</name>
        <dbReference type="ChEBI" id="CHEBI:246422"/>
        <note>ligand shared between dimeric partners</note>
    </ligand>
</feature>
<dbReference type="RefSeq" id="WP_317510195.1">
    <property type="nucleotide sequence ID" value="NZ_JAWLKH010000002.1"/>
</dbReference>
<dbReference type="NCBIfam" id="TIGR02170">
    <property type="entry name" value="thyX"/>
    <property type="match status" value="1"/>
</dbReference>
<evidence type="ECO:0000256" key="4">
    <source>
        <dbReference type="ARBA" id="ARBA00022827"/>
    </source>
</evidence>
<dbReference type="CDD" id="cd20175">
    <property type="entry name" value="ThyX"/>
    <property type="match status" value="1"/>
</dbReference>
<keyword evidence="5 6" id="KW-0521">NADP</keyword>
<dbReference type="EMBL" id="JAWLKH010000002">
    <property type="protein sequence ID" value="MDV6310735.1"/>
    <property type="molecule type" value="Genomic_DNA"/>
</dbReference>
<comment type="function">
    <text evidence="6">Catalyzes the reductive methylation of 2'-deoxyuridine-5'-monophosphate (dUMP) to 2'-deoxythymidine-5'-monophosphate (dTMP) while utilizing 5,10-methylenetetrahydrofolate (mTHF) as the methyl donor, and NADPH and FADH(2) as the reductant.</text>
</comment>
<dbReference type="SUPFAM" id="SSF69796">
    <property type="entry name" value="Thymidylate synthase-complementing protein Thy1"/>
    <property type="match status" value="1"/>
</dbReference>
<comment type="caution">
    <text evidence="7">The sequence shown here is derived from an EMBL/GenBank/DDBJ whole genome shotgun (WGS) entry which is preliminary data.</text>
</comment>
<dbReference type="GO" id="GO:0006231">
    <property type="term" value="P:dTMP biosynthetic process"/>
    <property type="evidence" value="ECO:0007669"/>
    <property type="project" value="UniProtKB-UniRule"/>
</dbReference>
<feature type="binding site" evidence="6">
    <location>
        <begin position="182"/>
        <end position="184"/>
    </location>
    <ligand>
        <name>FAD</name>
        <dbReference type="ChEBI" id="CHEBI:57692"/>
        <note>ligand shared between neighboring subunits</note>
    </ligand>
</feature>
<feature type="binding site" description="in other chain" evidence="6">
    <location>
        <position position="166"/>
    </location>
    <ligand>
        <name>dUMP</name>
        <dbReference type="ChEBI" id="CHEBI:246422"/>
        <note>ligand shared between dimeric partners</note>
    </ligand>
</feature>
<dbReference type="HAMAP" id="MF_01408">
    <property type="entry name" value="ThyX"/>
    <property type="match status" value="1"/>
</dbReference>
<gene>
    <name evidence="6 7" type="primary">thyX</name>
    <name evidence="7" type="ORF">R3Q15_02270</name>
</gene>
<evidence type="ECO:0000313" key="8">
    <source>
        <dbReference type="Proteomes" id="UP001185922"/>
    </source>
</evidence>
<protein>
    <recommendedName>
        <fullName evidence="6">Flavin-dependent thymidylate synthase</fullName>
        <shortName evidence="6">FDTS</shortName>
        <ecNumber evidence="6">2.1.1.148</ecNumber>
    </recommendedName>
    <alternativeName>
        <fullName evidence="6">FAD-dependent thymidylate synthase</fullName>
    </alternativeName>
    <alternativeName>
        <fullName evidence="6">Thymidylate synthase ThyX</fullName>
        <shortName evidence="6">TS</shortName>
        <shortName evidence="6">TSase</shortName>
    </alternativeName>
</protein>
<dbReference type="Gene3D" id="3.30.1360.170">
    <property type="match status" value="1"/>
</dbReference>
<keyword evidence="3 6" id="KW-0545">Nucleotide biosynthesis</keyword>
<dbReference type="PANTHER" id="PTHR34934">
    <property type="entry name" value="FLAVIN-DEPENDENT THYMIDYLATE SYNTHASE"/>
    <property type="match status" value="1"/>
</dbReference>
<comment type="similarity">
    <text evidence="6">Belongs to the thymidylate synthase ThyX family.</text>
</comment>
<dbReference type="Pfam" id="PF02511">
    <property type="entry name" value="Thy1"/>
    <property type="match status" value="1"/>
</dbReference>
<evidence type="ECO:0000256" key="2">
    <source>
        <dbReference type="ARBA" id="ARBA00022630"/>
    </source>
</evidence>
<comment type="cofactor">
    <cofactor evidence="6">
        <name>FAD</name>
        <dbReference type="ChEBI" id="CHEBI:57692"/>
    </cofactor>
    <text evidence="6">Binds 4 FAD per tetramer. Each FAD binding site is formed by three monomers.</text>
</comment>
<comment type="pathway">
    <text evidence="6">Pyrimidine metabolism; dTTP biosynthesis.</text>
</comment>
<proteinExistence type="inferred from homology"/>
<evidence type="ECO:0000256" key="6">
    <source>
        <dbReference type="HAMAP-Rule" id="MF_01408"/>
    </source>
</evidence>
<dbReference type="Proteomes" id="UP001185922">
    <property type="component" value="Unassembled WGS sequence"/>
</dbReference>
<comment type="catalytic activity">
    <reaction evidence="6">
        <text>dUMP + (6R)-5,10-methylene-5,6,7,8-tetrahydrofolate + NADPH + H(+) = dTMP + (6S)-5,6,7,8-tetrahydrofolate + NADP(+)</text>
        <dbReference type="Rhea" id="RHEA:29043"/>
        <dbReference type="ChEBI" id="CHEBI:15378"/>
        <dbReference type="ChEBI" id="CHEBI:15636"/>
        <dbReference type="ChEBI" id="CHEBI:57453"/>
        <dbReference type="ChEBI" id="CHEBI:57783"/>
        <dbReference type="ChEBI" id="CHEBI:58349"/>
        <dbReference type="ChEBI" id="CHEBI:63528"/>
        <dbReference type="ChEBI" id="CHEBI:246422"/>
        <dbReference type="EC" id="2.1.1.148"/>
    </reaction>
</comment>